<dbReference type="GO" id="GO:0006412">
    <property type="term" value="P:translation"/>
    <property type="evidence" value="ECO:0007669"/>
    <property type="project" value="InterPro"/>
</dbReference>
<gene>
    <name evidence="4" type="ORF">AC631_00346</name>
</gene>
<comment type="similarity">
    <text evidence="1">Belongs to the universal ribosomal protein uS8 family.</text>
</comment>
<evidence type="ECO:0000256" key="2">
    <source>
        <dbReference type="ARBA" id="ARBA00022980"/>
    </source>
</evidence>
<dbReference type="FunFam" id="3.30.1370.30:FF:000006">
    <property type="entry name" value="40S ribosomal protein S8"/>
    <property type="match status" value="1"/>
</dbReference>
<organism evidence="4 5">
    <name type="scientific">Debaryomyces fabryi</name>
    <dbReference type="NCBI Taxonomy" id="58627"/>
    <lineage>
        <taxon>Eukaryota</taxon>
        <taxon>Fungi</taxon>
        <taxon>Dikarya</taxon>
        <taxon>Ascomycota</taxon>
        <taxon>Saccharomycotina</taxon>
        <taxon>Pichiomycetes</taxon>
        <taxon>Debaryomycetaceae</taxon>
        <taxon>Debaryomyces</taxon>
    </lineage>
</organism>
<name>A0A0V1Q5Z4_9ASCO</name>
<evidence type="ECO:0008006" key="6">
    <source>
        <dbReference type="Google" id="ProtNLM"/>
    </source>
</evidence>
<proteinExistence type="inferred from homology"/>
<keyword evidence="5" id="KW-1185">Reference proteome</keyword>
<keyword evidence="3" id="KW-0687">Ribonucleoprotein</keyword>
<evidence type="ECO:0000256" key="3">
    <source>
        <dbReference type="ARBA" id="ARBA00023274"/>
    </source>
</evidence>
<evidence type="ECO:0000313" key="4">
    <source>
        <dbReference type="EMBL" id="KSA03891.1"/>
    </source>
</evidence>
<dbReference type="InterPro" id="IPR000630">
    <property type="entry name" value="Ribosomal_uS8"/>
</dbReference>
<reference evidence="4 5" key="1">
    <citation type="submission" date="2015-11" db="EMBL/GenBank/DDBJ databases">
        <title>The genome of Debaryomyces fabryi.</title>
        <authorList>
            <person name="Tafer H."/>
            <person name="Lopandic K."/>
        </authorList>
    </citation>
    <scope>NUCLEOTIDE SEQUENCE [LARGE SCALE GENOMIC DNA]</scope>
    <source>
        <strain evidence="4 5">CBS 789</strain>
    </source>
</reference>
<dbReference type="Gene3D" id="3.30.1490.10">
    <property type="match status" value="1"/>
</dbReference>
<sequence>MSLVHLANFCSHIKNVTNVHVATTSVPFSRLHLQVALGLYKEGFISSIQKGSTTGPDLKPVEVTPDNISTRRLWLGLKYRNNQSVIRDFSLVLKPGRKVNLTPTEIKALASGLPVRFIKPLQPAECIFVRTSANEVLEVQEAAKKDLKGMVLCRIK</sequence>
<comment type="caution">
    <text evidence="4">The sequence shown here is derived from an EMBL/GenBank/DDBJ whole genome shotgun (WGS) entry which is preliminary data.</text>
</comment>
<dbReference type="GO" id="GO:1990904">
    <property type="term" value="C:ribonucleoprotein complex"/>
    <property type="evidence" value="ECO:0007669"/>
    <property type="project" value="UniProtKB-KW"/>
</dbReference>
<dbReference type="InterPro" id="IPR035987">
    <property type="entry name" value="Ribosomal_uS8_sf"/>
</dbReference>
<dbReference type="Proteomes" id="UP000054251">
    <property type="component" value="Unassembled WGS sequence"/>
</dbReference>
<dbReference type="OrthoDB" id="409928at2759"/>
<dbReference type="RefSeq" id="XP_015469993.1">
    <property type="nucleotide sequence ID" value="XM_015609176.1"/>
</dbReference>
<dbReference type="Gene3D" id="3.30.1370.30">
    <property type="match status" value="1"/>
</dbReference>
<evidence type="ECO:0000256" key="1">
    <source>
        <dbReference type="ARBA" id="ARBA00006471"/>
    </source>
</evidence>
<evidence type="ECO:0000313" key="5">
    <source>
        <dbReference type="Proteomes" id="UP000054251"/>
    </source>
</evidence>
<dbReference type="AlphaFoldDB" id="A0A0V1Q5Z4"/>
<keyword evidence="2" id="KW-0689">Ribosomal protein</keyword>
<dbReference type="SUPFAM" id="SSF56047">
    <property type="entry name" value="Ribosomal protein S8"/>
    <property type="match status" value="1"/>
</dbReference>
<dbReference type="Pfam" id="PF00410">
    <property type="entry name" value="Ribosomal_S8"/>
    <property type="match status" value="1"/>
</dbReference>
<dbReference type="GO" id="GO:0005840">
    <property type="term" value="C:ribosome"/>
    <property type="evidence" value="ECO:0007669"/>
    <property type="project" value="UniProtKB-KW"/>
</dbReference>
<dbReference type="EMBL" id="LMYN01000004">
    <property type="protein sequence ID" value="KSA03891.1"/>
    <property type="molecule type" value="Genomic_DNA"/>
</dbReference>
<accession>A0A0V1Q5Z4</accession>
<dbReference type="GO" id="GO:0003735">
    <property type="term" value="F:structural constituent of ribosome"/>
    <property type="evidence" value="ECO:0007669"/>
    <property type="project" value="InterPro"/>
</dbReference>
<protein>
    <recommendedName>
        <fullName evidence="6">37S ribosomal protein S8, mitochondrial</fullName>
    </recommendedName>
</protein>
<dbReference type="GeneID" id="26837355"/>